<evidence type="ECO:0000259" key="1">
    <source>
        <dbReference type="Pfam" id="PF00656"/>
    </source>
</evidence>
<evidence type="ECO:0000313" key="3">
    <source>
        <dbReference type="Proteomes" id="UP000039865"/>
    </source>
</evidence>
<evidence type="ECO:0000313" key="2">
    <source>
        <dbReference type="EMBL" id="CDW91869.1"/>
    </source>
</evidence>
<keyword evidence="3" id="KW-1185">Reference proteome</keyword>
<sequence>MQLQFTKKFIHPDRVKIITDKIDKNPWQEVQKCIDIIRNNAKNNAKLNQESKKVLNIIYYAGHGVINQRRETFGVIPYHYKIHKKAGNKDARKGVRYFNFSDLHNEMAKYVNSVTVIILDCCRKQLKELYPKLKIGRSVPNSLPGISYLIQAVYEDQSARAGPKGGIFTQQLLKLIQEKRKQGVYSQKIFNSLDNRVLTTSKISTEKFGYYNIFGPRVKGASIIKQNDDFKSKDSSNTSIKSSDDSITQIDQRSLSWTLSTCLKHFFHNNKSISQMLNLKPNPNIDKLIQIPDCFGSFVTLKQFESNSSEFTLFLFRNEPYFSENQNNKQENQKPKFNQIIIAQIKNPAEELNILLKSNLKFNTDYPAIARIDHQIFIAGGYFKGLWMQSLHSFGLDSTYKKPIFLTQFENSLKTPTMLCNKVQSSEINKGGLQFFYLGQADKFTKMNYYFESYPYSDEISQDNILEQNKYAYLNTDSINRQLEDFNYNYSYPAMFIYNQEYLVLFGGIDVFTRKITNRLLLIDIKDLKNPTVQKISQVYSDGQNHKDYFQSNQVSQFNNTFSMRGEHGIYDAKIKGLSYNTITIKVKKILKF</sequence>
<dbReference type="InParanoid" id="A0A078BBW5"/>
<proteinExistence type="predicted"/>
<feature type="domain" description="Peptidase C14 caspase" evidence="1">
    <location>
        <begin position="45"/>
        <end position="198"/>
    </location>
</feature>
<protein>
    <recommendedName>
        <fullName evidence="1">Peptidase C14 caspase domain-containing protein</fullName>
    </recommendedName>
</protein>
<dbReference type="InterPro" id="IPR011600">
    <property type="entry name" value="Pept_C14_caspase"/>
</dbReference>
<accession>A0A078BBW5</accession>
<dbReference type="GO" id="GO:0004197">
    <property type="term" value="F:cysteine-type endopeptidase activity"/>
    <property type="evidence" value="ECO:0007669"/>
    <property type="project" value="InterPro"/>
</dbReference>
<dbReference type="Pfam" id="PF00656">
    <property type="entry name" value="Peptidase_C14"/>
    <property type="match status" value="1"/>
</dbReference>
<name>A0A078BBW5_STYLE</name>
<dbReference type="AlphaFoldDB" id="A0A078BBW5"/>
<dbReference type="EMBL" id="CCKQ01019836">
    <property type="protein sequence ID" value="CDW91869.1"/>
    <property type="molecule type" value="Genomic_DNA"/>
</dbReference>
<dbReference type="Gene3D" id="3.40.50.1460">
    <property type="match status" value="1"/>
</dbReference>
<dbReference type="GO" id="GO:0006508">
    <property type="term" value="P:proteolysis"/>
    <property type="evidence" value="ECO:0007669"/>
    <property type="project" value="InterPro"/>
</dbReference>
<organism evidence="2 3">
    <name type="scientific">Stylonychia lemnae</name>
    <name type="common">Ciliate</name>
    <dbReference type="NCBI Taxonomy" id="5949"/>
    <lineage>
        <taxon>Eukaryota</taxon>
        <taxon>Sar</taxon>
        <taxon>Alveolata</taxon>
        <taxon>Ciliophora</taxon>
        <taxon>Intramacronucleata</taxon>
        <taxon>Spirotrichea</taxon>
        <taxon>Stichotrichia</taxon>
        <taxon>Sporadotrichida</taxon>
        <taxon>Oxytrichidae</taxon>
        <taxon>Stylonychinae</taxon>
        <taxon>Stylonychia</taxon>
    </lineage>
</organism>
<reference evidence="2 3" key="1">
    <citation type="submission" date="2014-06" db="EMBL/GenBank/DDBJ databases">
        <authorList>
            <person name="Swart Estienne"/>
        </authorList>
    </citation>
    <scope>NUCLEOTIDE SEQUENCE [LARGE SCALE GENOMIC DNA]</scope>
    <source>
        <strain evidence="2 3">130c</strain>
    </source>
</reference>
<gene>
    <name evidence="2" type="primary">Contig6562.g7020</name>
    <name evidence="2" type="ORF">STYLEM_21030</name>
</gene>
<dbReference type="Proteomes" id="UP000039865">
    <property type="component" value="Unassembled WGS sequence"/>
</dbReference>